<feature type="transmembrane region" description="Helical" evidence="1">
    <location>
        <begin position="24"/>
        <end position="42"/>
    </location>
</feature>
<feature type="transmembrane region" description="Helical" evidence="1">
    <location>
        <begin position="101"/>
        <end position="124"/>
    </location>
</feature>
<evidence type="ECO:0000313" key="4">
    <source>
        <dbReference type="Proteomes" id="UP000064844"/>
    </source>
</evidence>
<dbReference type="GO" id="GO:0004175">
    <property type="term" value="F:endopeptidase activity"/>
    <property type="evidence" value="ECO:0007669"/>
    <property type="project" value="UniProtKB-ARBA"/>
</dbReference>
<dbReference type="EMBL" id="CP011307">
    <property type="protein sequence ID" value="ALP95340.1"/>
    <property type="molecule type" value="Genomic_DNA"/>
</dbReference>
<dbReference type="Proteomes" id="UP000064844">
    <property type="component" value="Chromosome"/>
</dbReference>
<dbReference type="PANTHER" id="PTHR36435">
    <property type="entry name" value="SLR1288 PROTEIN"/>
    <property type="match status" value="1"/>
</dbReference>
<evidence type="ECO:0000256" key="1">
    <source>
        <dbReference type="SAM" id="Phobius"/>
    </source>
</evidence>
<reference evidence="4" key="2">
    <citation type="submission" date="2015-04" db="EMBL/GenBank/DDBJ databases">
        <title>A butyrogenic pathway from the amino acid lysine in a human gut commensal.</title>
        <authorList>
            <person name="de Vos W.M."/>
            <person name="Bui N.T.P."/>
            <person name="Plugge C.M."/>
            <person name="Ritari J."/>
        </authorList>
    </citation>
    <scope>NUCLEOTIDE SEQUENCE [LARGE SCALE GENOMIC DNA]</scope>
    <source>
        <strain evidence="4">AF211</strain>
    </source>
</reference>
<dbReference type="AlphaFoldDB" id="A0A0S2W7M1"/>
<reference evidence="3 4" key="1">
    <citation type="journal article" date="2015" name="Nat. Commun.">
        <title>Production of butyrate from lysine and the Amadori product fructoselysine by a human gut commensal.</title>
        <authorList>
            <person name="Bui T.P."/>
            <person name="Ritari J."/>
            <person name="Boeren S."/>
            <person name="de Waard P."/>
            <person name="Plugge C.M."/>
            <person name="de Vos W.M."/>
        </authorList>
    </citation>
    <scope>NUCLEOTIDE SEQUENCE [LARGE SCALE GENOMIC DNA]</scope>
    <source>
        <strain evidence="3 4">AF211</strain>
    </source>
</reference>
<keyword evidence="4" id="KW-1185">Reference proteome</keyword>
<feature type="domain" description="CAAX prenyl protease 2/Lysostaphin resistance protein A-like" evidence="2">
    <location>
        <begin position="144"/>
        <end position="230"/>
    </location>
</feature>
<dbReference type="eggNOG" id="COG1266">
    <property type="taxonomic scope" value="Bacteria"/>
</dbReference>
<accession>A0A0S2W7M1</accession>
<dbReference type="InterPro" id="IPR052710">
    <property type="entry name" value="CAAX_protease"/>
</dbReference>
<dbReference type="STRING" id="1297617.IB211_02949c"/>
<feature type="transmembrane region" description="Helical" evidence="1">
    <location>
        <begin position="247"/>
        <end position="265"/>
    </location>
</feature>
<evidence type="ECO:0000313" key="3">
    <source>
        <dbReference type="EMBL" id="ALP95340.1"/>
    </source>
</evidence>
<dbReference type="Pfam" id="PF02517">
    <property type="entry name" value="Rce1-like"/>
    <property type="match status" value="1"/>
</dbReference>
<dbReference type="RefSeq" id="WP_058118452.1">
    <property type="nucleotide sequence ID" value="NZ_CP011307.1"/>
</dbReference>
<name>A0A0S2W7M1_9FIRM</name>
<dbReference type="InterPro" id="IPR003675">
    <property type="entry name" value="Rce1/LyrA-like_dom"/>
</dbReference>
<organism evidence="3 4">
    <name type="scientific">Intestinimonas butyriciproducens</name>
    <dbReference type="NCBI Taxonomy" id="1297617"/>
    <lineage>
        <taxon>Bacteria</taxon>
        <taxon>Bacillati</taxon>
        <taxon>Bacillota</taxon>
        <taxon>Clostridia</taxon>
        <taxon>Eubacteriales</taxon>
        <taxon>Intestinimonas</taxon>
    </lineage>
</organism>
<keyword evidence="1" id="KW-0812">Transmembrane</keyword>
<feature type="transmembrane region" description="Helical" evidence="1">
    <location>
        <begin position="174"/>
        <end position="191"/>
    </location>
</feature>
<protein>
    <recommendedName>
        <fullName evidence="2">CAAX prenyl protease 2/Lysostaphin resistance protein A-like domain-containing protein</fullName>
    </recommendedName>
</protein>
<dbReference type="KEGG" id="ibu:IB211_02949c"/>
<keyword evidence="1" id="KW-1133">Transmembrane helix</keyword>
<sequence length="312" mass="33898">MEEIWAFLQGDEETRQARRAFSRVGWALAALMVLQVAVQYPILALVERMAPSWLAYSGVSFVIAALASYGAAFPAALLILRTLPGEGPGELRDLSRQTLGVLWLVSLGWLYMANLVTLTLVGALETARGAPIFNPVEQMADQPVVLNLLLGCVLAPAAEELLFRRTLMDRLRPWGEGFALVVSALAFALVHGNLYQMLYAFSVGLVFGGVYLHTGRVRYTMLLHAGVNAVSAGLTPAARLLGQGADVCLSLLVLGSMICAFQWTLHNRDMLDEAARRAGWGDGETWGQLVVNPGMTGFCLTVIAAIWLSMYR</sequence>
<feature type="transmembrane region" description="Helical" evidence="1">
    <location>
        <begin position="285"/>
        <end position="308"/>
    </location>
</feature>
<proteinExistence type="predicted"/>
<evidence type="ECO:0000259" key="2">
    <source>
        <dbReference type="Pfam" id="PF02517"/>
    </source>
</evidence>
<feature type="transmembrane region" description="Helical" evidence="1">
    <location>
        <begin position="144"/>
        <end position="162"/>
    </location>
</feature>
<dbReference type="PANTHER" id="PTHR36435:SF1">
    <property type="entry name" value="CAAX AMINO TERMINAL PROTEASE FAMILY PROTEIN"/>
    <property type="match status" value="1"/>
</dbReference>
<gene>
    <name evidence="3" type="ORF">IB211_02949c</name>
</gene>
<keyword evidence="1" id="KW-0472">Membrane</keyword>
<feature type="transmembrane region" description="Helical" evidence="1">
    <location>
        <begin position="54"/>
        <end position="80"/>
    </location>
</feature>
<dbReference type="GO" id="GO:0080120">
    <property type="term" value="P:CAAX-box protein maturation"/>
    <property type="evidence" value="ECO:0007669"/>
    <property type="project" value="UniProtKB-ARBA"/>
</dbReference>